<dbReference type="Proteomes" id="UP000572817">
    <property type="component" value="Unassembled WGS sequence"/>
</dbReference>
<keyword evidence="3" id="KW-0274">FAD</keyword>
<comment type="caution">
    <text evidence="6">The sequence shown here is derived from an EMBL/GenBank/DDBJ whole genome shotgun (WGS) entry which is preliminary data.</text>
</comment>
<evidence type="ECO:0000256" key="4">
    <source>
        <dbReference type="ARBA" id="ARBA00023002"/>
    </source>
</evidence>
<dbReference type="EMBL" id="WWBZ02000013">
    <property type="protein sequence ID" value="KAF4310643.1"/>
    <property type="molecule type" value="Genomic_DNA"/>
</dbReference>
<dbReference type="OrthoDB" id="3923831at2759"/>
<reference evidence="6" key="1">
    <citation type="submission" date="2020-04" db="EMBL/GenBank/DDBJ databases">
        <title>Genome Assembly and Annotation of Botryosphaeria dothidea sdau 11-99, a Latent Pathogen of Apple Fruit Ring Rot in China.</title>
        <authorList>
            <person name="Yu C."/>
            <person name="Diao Y."/>
            <person name="Lu Q."/>
            <person name="Zhao J."/>
            <person name="Cui S."/>
            <person name="Peng C."/>
            <person name="He B."/>
            <person name="Liu H."/>
        </authorList>
    </citation>
    <scope>NUCLEOTIDE SEQUENCE [LARGE SCALE GENOMIC DNA]</scope>
    <source>
        <strain evidence="6">Sdau11-99</strain>
    </source>
</reference>
<evidence type="ECO:0000313" key="7">
    <source>
        <dbReference type="Proteomes" id="UP000572817"/>
    </source>
</evidence>
<keyword evidence="7" id="KW-1185">Reference proteome</keyword>
<evidence type="ECO:0000256" key="3">
    <source>
        <dbReference type="ARBA" id="ARBA00022827"/>
    </source>
</evidence>
<evidence type="ECO:0000256" key="1">
    <source>
        <dbReference type="ARBA" id="ARBA00005466"/>
    </source>
</evidence>
<gene>
    <name evidence="6" type="ORF">GTA08_BOTSDO13686</name>
</gene>
<dbReference type="PANTHER" id="PTHR42973">
    <property type="entry name" value="BINDING OXIDOREDUCTASE, PUTATIVE (AFU_ORTHOLOGUE AFUA_1G17690)-RELATED"/>
    <property type="match status" value="1"/>
</dbReference>
<dbReference type="AlphaFoldDB" id="A0A8H4J1X5"/>
<keyword evidence="2" id="KW-0285">Flavoprotein</keyword>
<feature type="region of interest" description="Disordered" evidence="5">
    <location>
        <begin position="289"/>
        <end position="309"/>
    </location>
</feature>
<protein>
    <recommendedName>
        <fullName evidence="8">Fad binding domain-containing protein</fullName>
    </recommendedName>
</protein>
<dbReference type="GO" id="GO:0016491">
    <property type="term" value="F:oxidoreductase activity"/>
    <property type="evidence" value="ECO:0007669"/>
    <property type="project" value="UniProtKB-KW"/>
</dbReference>
<name>A0A8H4J1X5_9PEZI</name>
<accession>A0A8H4J1X5</accession>
<proteinExistence type="inferred from homology"/>
<dbReference type="InterPro" id="IPR036318">
    <property type="entry name" value="FAD-bd_PCMH-like_sf"/>
</dbReference>
<organism evidence="6 7">
    <name type="scientific">Botryosphaeria dothidea</name>
    <dbReference type="NCBI Taxonomy" id="55169"/>
    <lineage>
        <taxon>Eukaryota</taxon>
        <taxon>Fungi</taxon>
        <taxon>Dikarya</taxon>
        <taxon>Ascomycota</taxon>
        <taxon>Pezizomycotina</taxon>
        <taxon>Dothideomycetes</taxon>
        <taxon>Dothideomycetes incertae sedis</taxon>
        <taxon>Botryosphaeriales</taxon>
        <taxon>Botryosphaeriaceae</taxon>
        <taxon>Botryosphaeria</taxon>
    </lineage>
</organism>
<evidence type="ECO:0000313" key="6">
    <source>
        <dbReference type="EMBL" id="KAF4310643.1"/>
    </source>
</evidence>
<dbReference type="InterPro" id="IPR016169">
    <property type="entry name" value="FAD-bd_PCMH_sub2"/>
</dbReference>
<dbReference type="SUPFAM" id="SSF56176">
    <property type="entry name" value="FAD-binding/transporter-associated domain-like"/>
    <property type="match status" value="1"/>
</dbReference>
<keyword evidence="4" id="KW-0560">Oxidoreductase</keyword>
<evidence type="ECO:0008006" key="8">
    <source>
        <dbReference type="Google" id="ProtNLM"/>
    </source>
</evidence>
<dbReference type="InterPro" id="IPR050416">
    <property type="entry name" value="FAD-linked_Oxidoreductase"/>
</dbReference>
<comment type="similarity">
    <text evidence="1">Belongs to the oxygen-dependent FAD-linked oxidoreductase family.</text>
</comment>
<sequence>MGGRFSNLSPKMGLAVDNVLEFELVLPNSTVVNITYEREHDLYYALRGGVNNFGIVTYFTVRVVPQGPQLFGPTTYSLEYTERVLHEAYRLTTELSNDTDISFWTRYQYNQTTDAYVLSLTQTYLQPEPEPAVCNAFNAIPYESRSISIDWFNNQIDEGDPFGQRHLFTTLTYTPSESLDARILSIFSDEVAAVSSTTGFKPGIVIQPIPANAIAATKECGGNALEIESLDGGALTLVLLTFGWSDATDDDAMYGFAENFRARCEETAKSMGLWNRYLYINYSKEDQDPFGGHGENNRERLKRTQKEVSPKGVFTSEGLNRGYFKLP</sequence>
<dbReference type="Gene3D" id="3.40.462.20">
    <property type="match status" value="1"/>
</dbReference>
<dbReference type="PANTHER" id="PTHR42973:SF54">
    <property type="entry name" value="FAD-BINDING PCMH-TYPE DOMAIN-CONTAINING PROTEIN"/>
    <property type="match status" value="1"/>
</dbReference>
<evidence type="ECO:0000256" key="5">
    <source>
        <dbReference type="SAM" id="MobiDB-lite"/>
    </source>
</evidence>
<evidence type="ECO:0000256" key="2">
    <source>
        <dbReference type="ARBA" id="ARBA00022630"/>
    </source>
</evidence>
<feature type="compositionally biased region" description="Basic and acidic residues" evidence="5">
    <location>
        <begin position="295"/>
        <end position="309"/>
    </location>
</feature>
<dbReference type="GO" id="GO:0050660">
    <property type="term" value="F:flavin adenine dinucleotide binding"/>
    <property type="evidence" value="ECO:0007669"/>
    <property type="project" value="InterPro"/>
</dbReference>
<dbReference type="Gene3D" id="3.30.465.10">
    <property type="match status" value="1"/>
</dbReference>